<evidence type="ECO:0000256" key="9">
    <source>
        <dbReference type="ARBA" id="ARBA00022801"/>
    </source>
</evidence>
<keyword evidence="11" id="KW-0735">Signal-anchor</keyword>
<keyword evidence="8 18" id="KW-0479">Metal-binding</keyword>
<dbReference type="SUPFAM" id="SSF55486">
    <property type="entry name" value="Metalloproteases ('zincins'), catalytic domain"/>
    <property type="match status" value="1"/>
</dbReference>
<keyword evidence="7" id="KW-0812">Transmembrane</keyword>
<feature type="domain" description="ERAP1-like C-terminal" evidence="22">
    <location>
        <begin position="619"/>
        <end position="945"/>
    </location>
</feature>
<evidence type="ECO:0000313" key="24">
    <source>
        <dbReference type="EMBL" id="KAJ1180026.1"/>
    </source>
</evidence>
<evidence type="ECO:0000313" key="25">
    <source>
        <dbReference type="Proteomes" id="UP001066276"/>
    </source>
</evidence>
<dbReference type="FunFam" id="2.60.40.1910:FF:000005">
    <property type="entry name" value="Aminopeptidase"/>
    <property type="match status" value="1"/>
</dbReference>
<comment type="caution">
    <text evidence="24">The sequence shown here is derived from an EMBL/GenBank/DDBJ whole genome shotgun (WGS) entry which is preliminary data.</text>
</comment>
<evidence type="ECO:0000256" key="8">
    <source>
        <dbReference type="ARBA" id="ARBA00022723"/>
    </source>
</evidence>
<evidence type="ECO:0000256" key="17">
    <source>
        <dbReference type="PIRSR" id="PIRSR634016-1"/>
    </source>
</evidence>
<dbReference type="Pfam" id="PF11838">
    <property type="entry name" value="ERAP1_C"/>
    <property type="match status" value="1"/>
</dbReference>
<dbReference type="Pfam" id="PF01433">
    <property type="entry name" value="Peptidase_M1"/>
    <property type="match status" value="1"/>
</dbReference>
<dbReference type="GO" id="GO:0043171">
    <property type="term" value="P:peptide catabolic process"/>
    <property type="evidence" value="ECO:0007669"/>
    <property type="project" value="TreeGrafter"/>
</dbReference>
<dbReference type="GO" id="GO:0042277">
    <property type="term" value="F:peptide binding"/>
    <property type="evidence" value="ECO:0007669"/>
    <property type="project" value="TreeGrafter"/>
</dbReference>
<dbReference type="InterPro" id="IPR001930">
    <property type="entry name" value="Peptidase_M1"/>
</dbReference>
<dbReference type="InterPro" id="IPR050344">
    <property type="entry name" value="Peptidase_M1_aminopeptidases"/>
</dbReference>
<evidence type="ECO:0000256" key="16">
    <source>
        <dbReference type="ARBA" id="ARBA00023180"/>
    </source>
</evidence>
<dbReference type="InterPro" id="IPR014782">
    <property type="entry name" value="Peptidase_M1_dom"/>
</dbReference>
<dbReference type="SUPFAM" id="SSF63737">
    <property type="entry name" value="Leukotriene A4 hydrolase N-terminal domain"/>
    <property type="match status" value="1"/>
</dbReference>
<keyword evidence="25" id="KW-1185">Reference proteome</keyword>
<dbReference type="GO" id="GO:0005615">
    <property type="term" value="C:extracellular space"/>
    <property type="evidence" value="ECO:0007669"/>
    <property type="project" value="TreeGrafter"/>
</dbReference>
<sequence>MAKGIYVNRALVVVGILFSVASVATIIALSVVYSEEKANSNSNPPSSSPTVSTTTTVSSIPTPQPSNPWNKYRLPNTLIPHHYDLELQPYLEKDSRGLYIFKGTSTAYFTAAAATNLILIHSNKLNYTHQGEFHVSLGTEDGSVPTSIQRTWLEIPTQYLVVELSRDLEQGKNYSIYSVFTGELADDLAGFYRSEYVEDNQTRIIATTMMSPSDARKAFPCFDEPAMKATFNITLIHKPQYEALSNMPKISTVPKVIDSVTWHVTTFGKTPKVSTYLLAFIVCDFDKIETMNNNVQIRIWARKKAIQENQGEYALNVTGPILTLVQDYYRARYPLPKSEQMAIPDFSAGAMENWGLITYRETALLFDPLESSIANKERVVTVIAHELAHQWFGNLVTPKWWNDVWLKEGFASYVEYLGVAHVEPSWNFRDMILFNDVYTAMGFDALATSHPLSSKAAEINTPAEVRQLFDAISYSKGASIMGMLSEMLSEELFKEGLREYLRTHEYNNTVADDLWSCLQKVVDNQTSVQLPHSVKGIMDTWVLQMGFPVITVNTSTGEITQQHFLLDPESEVTRPSEFKYTWIVPITWMKTGSVQSTFWLNGKSAVDNEFKLSPGGSDWVLANLNVTVYFRVNYNQENWDRLLQQLALDHTAIPVMNRAQIIDDAFNLARAKHIGTTSALDTTRYLSMEREYMPWEAALRSLSYFSLMFDRSSDYGPMRQYLRKQVGPLFLYFKNETNDWKLLPDGLTQQYNEINAISTACSYGIPECQALAADLYSRWMNNPNNNSITPNLRSAIYCHAIAIGGEEEWDFALKMLKRATIAAEADKLRAALACSREPWILNRYLEYTWDRTIIRKQDGISTISSVANNAAGQSLAWDFIRANWERIFLEYSGSSFSFKGLIDNVARRFSSEFELTQLETFKKDNEHVGFGSAARELEQALEKTKANIKWVQENREPVRLWFEAQFRGGGRHGCNVVRLVFSGAISDELVNVWRSQMLRDVVKM</sequence>
<evidence type="ECO:0000256" key="15">
    <source>
        <dbReference type="ARBA" id="ARBA00023157"/>
    </source>
</evidence>
<dbReference type="GO" id="GO:0006508">
    <property type="term" value="P:proteolysis"/>
    <property type="evidence" value="ECO:0007669"/>
    <property type="project" value="UniProtKB-KW"/>
</dbReference>
<feature type="binding site" evidence="18">
    <location>
        <position position="385"/>
    </location>
    <ligand>
        <name>Zn(2+)</name>
        <dbReference type="ChEBI" id="CHEBI:29105"/>
        <note>catalytic</note>
    </ligand>
</feature>
<feature type="binding site" evidence="18">
    <location>
        <position position="389"/>
    </location>
    <ligand>
        <name>Zn(2+)</name>
        <dbReference type="ChEBI" id="CHEBI:29105"/>
        <note>catalytic</note>
    </ligand>
</feature>
<dbReference type="Gene3D" id="2.60.40.1910">
    <property type="match status" value="1"/>
</dbReference>
<keyword evidence="9" id="KW-0378">Hydrolase</keyword>
<evidence type="ECO:0000256" key="11">
    <source>
        <dbReference type="ARBA" id="ARBA00022968"/>
    </source>
</evidence>
<keyword evidence="5" id="KW-1003">Cell membrane</keyword>
<feature type="compositionally biased region" description="Low complexity" evidence="20">
    <location>
        <begin position="39"/>
        <end position="61"/>
    </location>
</feature>
<organism evidence="24 25">
    <name type="scientific">Pleurodeles waltl</name>
    <name type="common">Iberian ribbed newt</name>
    <dbReference type="NCBI Taxonomy" id="8319"/>
    <lineage>
        <taxon>Eukaryota</taxon>
        <taxon>Metazoa</taxon>
        <taxon>Chordata</taxon>
        <taxon>Craniata</taxon>
        <taxon>Vertebrata</taxon>
        <taxon>Euteleostomi</taxon>
        <taxon>Amphibia</taxon>
        <taxon>Batrachia</taxon>
        <taxon>Caudata</taxon>
        <taxon>Salamandroidea</taxon>
        <taxon>Salamandridae</taxon>
        <taxon>Pleurodelinae</taxon>
        <taxon>Pleurodeles</taxon>
    </lineage>
</organism>
<keyword evidence="4" id="KW-0031">Aminopeptidase</keyword>
<dbReference type="FunFam" id="2.60.40.1730:FF:000001">
    <property type="entry name" value="Leucyl-cystinyl aminopeptidase"/>
    <property type="match status" value="1"/>
</dbReference>
<gene>
    <name evidence="24" type="ORF">NDU88_005254</name>
</gene>
<dbReference type="Gene3D" id="1.25.50.20">
    <property type="match status" value="1"/>
</dbReference>
<evidence type="ECO:0000256" key="6">
    <source>
        <dbReference type="ARBA" id="ARBA00022670"/>
    </source>
</evidence>
<dbReference type="Gene3D" id="1.10.390.10">
    <property type="entry name" value="Neutral Protease Domain 2"/>
    <property type="match status" value="1"/>
</dbReference>
<evidence type="ECO:0000256" key="1">
    <source>
        <dbReference type="ARBA" id="ARBA00004401"/>
    </source>
</evidence>
<keyword evidence="6" id="KW-0645">Protease</keyword>
<evidence type="ECO:0000259" key="23">
    <source>
        <dbReference type="Pfam" id="PF17900"/>
    </source>
</evidence>
<evidence type="ECO:0000256" key="13">
    <source>
        <dbReference type="ARBA" id="ARBA00023049"/>
    </source>
</evidence>
<evidence type="ECO:0000256" key="4">
    <source>
        <dbReference type="ARBA" id="ARBA00022438"/>
    </source>
</evidence>
<dbReference type="FunFam" id="1.10.390.10:FF:000016">
    <property type="entry name" value="Glutamyl aminopeptidase"/>
    <property type="match status" value="1"/>
</dbReference>
<dbReference type="EMBL" id="JANPWB010000006">
    <property type="protein sequence ID" value="KAJ1180026.1"/>
    <property type="molecule type" value="Genomic_DNA"/>
</dbReference>
<dbReference type="GO" id="GO:0005737">
    <property type="term" value="C:cytoplasm"/>
    <property type="evidence" value="ECO:0007669"/>
    <property type="project" value="TreeGrafter"/>
</dbReference>
<dbReference type="GO" id="GO:0070006">
    <property type="term" value="F:metalloaminopeptidase activity"/>
    <property type="evidence" value="ECO:0007669"/>
    <property type="project" value="TreeGrafter"/>
</dbReference>
<evidence type="ECO:0000256" key="19">
    <source>
        <dbReference type="PIRSR" id="PIRSR634016-4"/>
    </source>
</evidence>
<evidence type="ECO:0000256" key="5">
    <source>
        <dbReference type="ARBA" id="ARBA00022475"/>
    </source>
</evidence>
<keyword evidence="13" id="KW-0482">Metalloprotease</keyword>
<feature type="region of interest" description="Disordered" evidence="20">
    <location>
        <begin position="37"/>
        <end position="66"/>
    </location>
</feature>
<keyword evidence="12" id="KW-1133">Transmembrane helix</keyword>
<evidence type="ECO:0000256" key="10">
    <source>
        <dbReference type="ARBA" id="ARBA00022833"/>
    </source>
</evidence>
<comment type="similarity">
    <text evidence="2">Belongs to the peptidase M1 family.</text>
</comment>
<accession>A0AAV7TUZ8</accession>
<comment type="cofactor">
    <cofactor evidence="18">
        <name>Zn(2+)</name>
        <dbReference type="ChEBI" id="CHEBI:29105"/>
    </cofactor>
    <text evidence="18">Binds 1 zinc ion per subunit.</text>
</comment>
<dbReference type="PRINTS" id="PR00756">
    <property type="entry name" value="ALADIPTASE"/>
</dbReference>
<evidence type="ECO:0000256" key="20">
    <source>
        <dbReference type="SAM" id="MobiDB-lite"/>
    </source>
</evidence>
<evidence type="ECO:0000256" key="2">
    <source>
        <dbReference type="ARBA" id="ARBA00010136"/>
    </source>
</evidence>
<feature type="binding site" evidence="18">
    <location>
        <position position="408"/>
    </location>
    <ligand>
        <name>Zn(2+)</name>
        <dbReference type="ChEBI" id="CHEBI:29105"/>
        <note>catalytic</note>
    </ligand>
</feature>
<dbReference type="GO" id="GO:0008270">
    <property type="term" value="F:zinc ion binding"/>
    <property type="evidence" value="ECO:0007669"/>
    <property type="project" value="InterPro"/>
</dbReference>
<evidence type="ECO:0000259" key="21">
    <source>
        <dbReference type="Pfam" id="PF01433"/>
    </source>
</evidence>
<evidence type="ECO:0008006" key="26">
    <source>
        <dbReference type="Google" id="ProtNLM"/>
    </source>
</evidence>
<dbReference type="PANTHER" id="PTHR11533:SF172">
    <property type="entry name" value="AMINOPEPTIDASE N"/>
    <property type="match status" value="1"/>
</dbReference>
<dbReference type="Gene3D" id="2.60.40.1730">
    <property type="entry name" value="tricorn interacting facor f3 domain"/>
    <property type="match status" value="1"/>
</dbReference>
<keyword evidence="15" id="KW-1015">Disulfide bond</keyword>
<evidence type="ECO:0000256" key="14">
    <source>
        <dbReference type="ARBA" id="ARBA00023136"/>
    </source>
</evidence>
<dbReference type="InterPro" id="IPR027268">
    <property type="entry name" value="Peptidase_M4/M1_CTD_sf"/>
</dbReference>
<dbReference type="Pfam" id="PF17900">
    <property type="entry name" value="Peptidase_M1_N"/>
    <property type="match status" value="1"/>
</dbReference>
<keyword evidence="16" id="KW-0325">Glycoprotein</keyword>
<evidence type="ECO:0000256" key="18">
    <source>
        <dbReference type="PIRSR" id="PIRSR634016-3"/>
    </source>
</evidence>
<comment type="subunit">
    <text evidence="3">Homodimer.</text>
</comment>
<dbReference type="InterPro" id="IPR045357">
    <property type="entry name" value="Aminopeptidase_N-like_N"/>
</dbReference>
<evidence type="ECO:0000256" key="3">
    <source>
        <dbReference type="ARBA" id="ARBA00011738"/>
    </source>
</evidence>
<keyword evidence="10 18" id="KW-0862">Zinc</keyword>
<feature type="active site" description="Proton acceptor" evidence="17">
    <location>
        <position position="386"/>
    </location>
</feature>
<proteinExistence type="inferred from homology"/>
<keyword evidence="14" id="KW-0472">Membrane</keyword>
<dbReference type="GO" id="GO:0005886">
    <property type="term" value="C:plasma membrane"/>
    <property type="evidence" value="ECO:0007669"/>
    <property type="project" value="UniProtKB-SubCell"/>
</dbReference>
<evidence type="ECO:0000256" key="12">
    <source>
        <dbReference type="ARBA" id="ARBA00022989"/>
    </source>
</evidence>
<evidence type="ECO:0000256" key="7">
    <source>
        <dbReference type="ARBA" id="ARBA00022692"/>
    </source>
</evidence>
<feature type="site" description="Transition state stabilizer" evidence="19">
    <location>
        <position position="474"/>
    </location>
</feature>
<dbReference type="CDD" id="cd09601">
    <property type="entry name" value="M1_APN-Q_like"/>
    <property type="match status" value="1"/>
</dbReference>
<protein>
    <recommendedName>
        <fullName evidence="26">Aminopeptidase</fullName>
    </recommendedName>
</protein>
<dbReference type="InterPro" id="IPR024571">
    <property type="entry name" value="ERAP1-like_C_dom"/>
</dbReference>
<reference evidence="24" key="1">
    <citation type="journal article" date="2022" name="bioRxiv">
        <title>Sequencing and chromosome-scale assembly of the giantPleurodeles waltlgenome.</title>
        <authorList>
            <person name="Brown T."/>
            <person name="Elewa A."/>
            <person name="Iarovenko S."/>
            <person name="Subramanian E."/>
            <person name="Araus A.J."/>
            <person name="Petzold A."/>
            <person name="Susuki M."/>
            <person name="Suzuki K.-i.T."/>
            <person name="Hayashi T."/>
            <person name="Toyoda A."/>
            <person name="Oliveira C."/>
            <person name="Osipova E."/>
            <person name="Leigh N.D."/>
            <person name="Simon A."/>
            <person name="Yun M.H."/>
        </authorList>
    </citation>
    <scope>NUCLEOTIDE SEQUENCE</scope>
    <source>
        <strain evidence="24">20211129_DDA</strain>
        <tissue evidence="24">Liver</tissue>
    </source>
</reference>
<evidence type="ECO:0000259" key="22">
    <source>
        <dbReference type="Pfam" id="PF11838"/>
    </source>
</evidence>
<feature type="domain" description="Aminopeptidase N-like N-terminal" evidence="23">
    <location>
        <begin position="80"/>
        <end position="277"/>
    </location>
</feature>
<feature type="domain" description="Peptidase M1 membrane alanine aminopeptidase" evidence="21">
    <location>
        <begin position="313"/>
        <end position="541"/>
    </location>
</feature>
<dbReference type="AlphaFoldDB" id="A0AAV7TUZ8"/>
<dbReference type="InterPro" id="IPR042097">
    <property type="entry name" value="Aminopeptidase_N-like_N_sf"/>
</dbReference>
<comment type="subcellular location">
    <subcellularLocation>
        <location evidence="1">Cell membrane</location>
        <topology evidence="1">Single-pass type II membrane protein</topology>
    </subcellularLocation>
</comment>
<dbReference type="FunFam" id="1.25.50.20:FF:000012">
    <property type="entry name" value="Aminopeptidase N"/>
    <property type="match status" value="1"/>
</dbReference>
<dbReference type="InterPro" id="IPR034016">
    <property type="entry name" value="M1_APN-typ"/>
</dbReference>
<dbReference type="PANTHER" id="PTHR11533">
    <property type="entry name" value="PROTEASE M1 ZINC METALLOPROTEASE"/>
    <property type="match status" value="1"/>
</dbReference>
<dbReference type="Proteomes" id="UP001066276">
    <property type="component" value="Chromosome 3_2"/>
</dbReference>
<name>A0AAV7TUZ8_PLEWA</name>